<dbReference type="Gene3D" id="3.60.40.10">
    <property type="entry name" value="PPM-type phosphatase domain"/>
    <property type="match status" value="1"/>
</dbReference>
<proteinExistence type="predicted"/>
<dbReference type="KEGG" id="mng:MNEG_4366"/>
<name>A0A0D2MT25_9CHLO</name>
<protein>
    <recommendedName>
        <fullName evidence="1">PPM-type phosphatase domain-containing protein</fullName>
    </recommendedName>
</protein>
<evidence type="ECO:0000259" key="1">
    <source>
        <dbReference type="PROSITE" id="PS51746"/>
    </source>
</evidence>
<dbReference type="SUPFAM" id="SSF81606">
    <property type="entry name" value="PP2C-like"/>
    <property type="match status" value="1"/>
</dbReference>
<organism evidence="2 3">
    <name type="scientific">Monoraphidium neglectum</name>
    <dbReference type="NCBI Taxonomy" id="145388"/>
    <lineage>
        <taxon>Eukaryota</taxon>
        <taxon>Viridiplantae</taxon>
        <taxon>Chlorophyta</taxon>
        <taxon>core chlorophytes</taxon>
        <taxon>Chlorophyceae</taxon>
        <taxon>CS clade</taxon>
        <taxon>Sphaeropleales</taxon>
        <taxon>Selenastraceae</taxon>
        <taxon>Monoraphidium</taxon>
    </lineage>
</organism>
<feature type="domain" description="PPM-type phosphatase" evidence="1">
    <location>
        <begin position="1"/>
        <end position="120"/>
    </location>
</feature>
<dbReference type="GO" id="GO:0004722">
    <property type="term" value="F:protein serine/threonine phosphatase activity"/>
    <property type="evidence" value="ECO:0007669"/>
    <property type="project" value="InterPro"/>
</dbReference>
<accession>A0A0D2MT25</accession>
<dbReference type="PROSITE" id="PS51746">
    <property type="entry name" value="PPM_2"/>
    <property type="match status" value="1"/>
</dbReference>
<evidence type="ECO:0000313" key="2">
    <source>
        <dbReference type="EMBL" id="KIZ03592.1"/>
    </source>
</evidence>
<dbReference type="OrthoDB" id="10264738at2759"/>
<sequence>MHAVQAGGPGLKALTLTKEHLAIHAAERQRISAAGGFVSKDGRLNGRIQVSRSFGDAQFKRSGATAAPDMQVFDAQGAVAMVQQLLSEGRDPKAITNRLINAAVRERRCKDNCTIMLLVFGSSSEGGAAAQQLAPVAETSAAADGQMPAAAVT</sequence>
<dbReference type="AlphaFoldDB" id="A0A0D2MT25"/>
<keyword evidence="3" id="KW-1185">Reference proteome</keyword>
<reference evidence="2 3" key="1">
    <citation type="journal article" date="2013" name="BMC Genomics">
        <title>Reconstruction of the lipid metabolism for the microalga Monoraphidium neglectum from its genome sequence reveals characteristics suitable for biofuel production.</title>
        <authorList>
            <person name="Bogen C."/>
            <person name="Al-Dilaimi A."/>
            <person name="Albersmeier A."/>
            <person name="Wichmann J."/>
            <person name="Grundmann M."/>
            <person name="Rupp O."/>
            <person name="Lauersen K.J."/>
            <person name="Blifernez-Klassen O."/>
            <person name="Kalinowski J."/>
            <person name="Goesmann A."/>
            <person name="Mussgnug J.H."/>
            <person name="Kruse O."/>
        </authorList>
    </citation>
    <scope>NUCLEOTIDE SEQUENCE [LARGE SCALE GENOMIC DNA]</scope>
    <source>
        <strain evidence="2 3">SAG 48.87</strain>
    </source>
</reference>
<gene>
    <name evidence="2" type="ORF">MNEG_4366</name>
</gene>
<dbReference type="PANTHER" id="PTHR47992">
    <property type="entry name" value="PROTEIN PHOSPHATASE"/>
    <property type="match status" value="1"/>
</dbReference>
<dbReference type="RefSeq" id="XP_013902611.1">
    <property type="nucleotide sequence ID" value="XM_014047157.1"/>
</dbReference>
<dbReference type="InterPro" id="IPR001932">
    <property type="entry name" value="PPM-type_phosphatase-like_dom"/>
</dbReference>
<dbReference type="EMBL" id="KK100821">
    <property type="protein sequence ID" value="KIZ03592.1"/>
    <property type="molecule type" value="Genomic_DNA"/>
</dbReference>
<dbReference type="GeneID" id="25737244"/>
<dbReference type="Proteomes" id="UP000054498">
    <property type="component" value="Unassembled WGS sequence"/>
</dbReference>
<dbReference type="InterPro" id="IPR036457">
    <property type="entry name" value="PPM-type-like_dom_sf"/>
</dbReference>
<dbReference type="Pfam" id="PF00481">
    <property type="entry name" value="PP2C"/>
    <property type="match status" value="1"/>
</dbReference>
<dbReference type="InterPro" id="IPR015655">
    <property type="entry name" value="PP2C"/>
</dbReference>
<evidence type="ECO:0000313" key="3">
    <source>
        <dbReference type="Proteomes" id="UP000054498"/>
    </source>
</evidence>